<evidence type="ECO:0000256" key="2">
    <source>
        <dbReference type="ARBA" id="ARBA00022692"/>
    </source>
</evidence>
<keyword evidence="2 6" id="KW-0812">Transmembrane</keyword>
<sequence>MRNLLSGLVWIFLYLAFCLAPLLLVVGQDNPPGRAFLVEFSVALGFVGLSVLALQFALIARFQTVAAPFGIDALLKYHVQITFFGLGFALAHPIILFFADPKYLPLLDLATAPWRARFAFTSVIALLALVVLSLWRQRLRVSYEVWHITHGLLAVAVVLFALLHASLVGFYVVGVVRHVVYDAYIGGLVFLLLWIRVISPLARYRRPWRVVEVRPELGNASTLVVKPVGHVGFSFDPGNSGGSRSGARRSASHSIRSRSRPPPTHPRAARSASRSRRRVISPG</sequence>
<dbReference type="Pfam" id="PF01794">
    <property type="entry name" value="Ferric_reduct"/>
    <property type="match status" value="1"/>
</dbReference>
<evidence type="ECO:0000313" key="9">
    <source>
        <dbReference type="Proteomes" id="UP001501079"/>
    </source>
</evidence>
<evidence type="ECO:0000256" key="6">
    <source>
        <dbReference type="SAM" id="Phobius"/>
    </source>
</evidence>
<name>A0ABP7ZSK3_9MICO</name>
<feature type="compositionally biased region" description="Basic residues" evidence="5">
    <location>
        <begin position="246"/>
        <end position="259"/>
    </location>
</feature>
<keyword evidence="3 6" id="KW-1133">Transmembrane helix</keyword>
<feature type="compositionally biased region" description="Basic residues" evidence="5">
    <location>
        <begin position="273"/>
        <end position="283"/>
    </location>
</feature>
<accession>A0ABP7ZSK3</accession>
<evidence type="ECO:0000256" key="3">
    <source>
        <dbReference type="ARBA" id="ARBA00022989"/>
    </source>
</evidence>
<evidence type="ECO:0000256" key="4">
    <source>
        <dbReference type="ARBA" id="ARBA00023136"/>
    </source>
</evidence>
<gene>
    <name evidence="8" type="ORF">GCM10022287_05840</name>
</gene>
<dbReference type="Proteomes" id="UP001501079">
    <property type="component" value="Unassembled WGS sequence"/>
</dbReference>
<reference evidence="9" key="1">
    <citation type="journal article" date="2019" name="Int. J. Syst. Evol. Microbiol.">
        <title>The Global Catalogue of Microorganisms (GCM) 10K type strain sequencing project: providing services to taxonomists for standard genome sequencing and annotation.</title>
        <authorList>
            <consortium name="The Broad Institute Genomics Platform"/>
            <consortium name="The Broad Institute Genome Sequencing Center for Infectious Disease"/>
            <person name="Wu L."/>
            <person name="Ma J."/>
        </authorList>
    </citation>
    <scope>NUCLEOTIDE SEQUENCE [LARGE SCALE GENOMIC DNA]</scope>
    <source>
        <strain evidence="9">JCM 17591</strain>
    </source>
</reference>
<evidence type="ECO:0000256" key="5">
    <source>
        <dbReference type="SAM" id="MobiDB-lite"/>
    </source>
</evidence>
<proteinExistence type="predicted"/>
<dbReference type="RefSeq" id="WP_344751772.1">
    <property type="nucleotide sequence ID" value="NZ_BAABBW010000001.1"/>
</dbReference>
<comment type="subcellular location">
    <subcellularLocation>
        <location evidence="1">Membrane</location>
        <topology evidence="1">Multi-pass membrane protein</topology>
    </subcellularLocation>
</comment>
<evidence type="ECO:0000259" key="7">
    <source>
        <dbReference type="Pfam" id="PF01794"/>
    </source>
</evidence>
<feature type="transmembrane region" description="Helical" evidence="6">
    <location>
        <begin position="179"/>
        <end position="199"/>
    </location>
</feature>
<evidence type="ECO:0000256" key="1">
    <source>
        <dbReference type="ARBA" id="ARBA00004141"/>
    </source>
</evidence>
<dbReference type="InterPro" id="IPR013130">
    <property type="entry name" value="Fe3_Rdtase_TM_dom"/>
</dbReference>
<feature type="transmembrane region" description="Helical" evidence="6">
    <location>
        <begin position="37"/>
        <end position="60"/>
    </location>
</feature>
<keyword evidence="9" id="KW-1185">Reference proteome</keyword>
<protein>
    <recommendedName>
        <fullName evidence="7">Ferric oxidoreductase domain-containing protein</fullName>
    </recommendedName>
</protein>
<feature type="transmembrane region" description="Helical" evidence="6">
    <location>
        <begin position="81"/>
        <end position="98"/>
    </location>
</feature>
<comment type="caution">
    <text evidence="8">The sequence shown here is derived from an EMBL/GenBank/DDBJ whole genome shotgun (WGS) entry which is preliminary data.</text>
</comment>
<feature type="domain" description="Ferric oxidoreductase" evidence="7">
    <location>
        <begin position="44"/>
        <end position="160"/>
    </location>
</feature>
<feature type="region of interest" description="Disordered" evidence="5">
    <location>
        <begin position="236"/>
        <end position="283"/>
    </location>
</feature>
<feature type="transmembrane region" description="Helical" evidence="6">
    <location>
        <begin position="118"/>
        <end position="135"/>
    </location>
</feature>
<dbReference type="EMBL" id="BAABBW010000001">
    <property type="protein sequence ID" value="GAA4169392.1"/>
    <property type="molecule type" value="Genomic_DNA"/>
</dbReference>
<feature type="transmembrane region" description="Helical" evidence="6">
    <location>
        <begin position="147"/>
        <end position="173"/>
    </location>
</feature>
<evidence type="ECO:0000313" key="8">
    <source>
        <dbReference type="EMBL" id="GAA4169392.1"/>
    </source>
</evidence>
<keyword evidence="4 6" id="KW-0472">Membrane</keyword>
<organism evidence="8 9">
    <name type="scientific">Gryllotalpicola koreensis</name>
    <dbReference type="NCBI Taxonomy" id="993086"/>
    <lineage>
        <taxon>Bacteria</taxon>
        <taxon>Bacillati</taxon>
        <taxon>Actinomycetota</taxon>
        <taxon>Actinomycetes</taxon>
        <taxon>Micrococcales</taxon>
        <taxon>Microbacteriaceae</taxon>
        <taxon>Gryllotalpicola</taxon>
    </lineage>
</organism>